<sequence length="218" mass="23450">MEKGMELKGGESSNANIPQVQLFVTGYDNSLPEDDIKSAVIKHFSSCGKVTDVMILGKLRTGALHNSGSFVYICRQGAVEKAKKLNGGGCECDLFRGLRCPKRAEEAKMAEEAKNEEAKEPNEEVDEEESLGEGARMTVTGYDTSLPNDVIKSALIKHFSPCGEIIHASVPGDSQTKIALVYIRGEGAAEKAVKLNGGCECDVEESCFTPPKANMTTE</sequence>
<protein>
    <recommendedName>
        <fullName evidence="4">RRM domain-containing protein</fullName>
    </recommendedName>
</protein>
<name>A0A565CKZ3_9BRAS</name>
<feature type="compositionally biased region" description="Basic and acidic residues" evidence="1">
    <location>
        <begin position="111"/>
        <end position="122"/>
    </location>
</feature>
<feature type="region of interest" description="Disordered" evidence="1">
    <location>
        <begin position="111"/>
        <end position="132"/>
    </location>
</feature>
<gene>
    <name evidence="2" type="ORF">ANE_LOCUS24640</name>
</gene>
<evidence type="ECO:0008006" key="4">
    <source>
        <dbReference type="Google" id="ProtNLM"/>
    </source>
</evidence>
<evidence type="ECO:0000256" key="1">
    <source>
        <dbReference type="SAM" id="MobiDB-lite"/>
    </source>
</evidence>
<accession>A0A565CKZ3</accession>
<evidence type="ECO:0000313" key="2">
    <source>
        <dbReference type="EMBL" id="VVB14196.1"/>
    </source>
</evidence>
<dbReference type="Gene3D" id="3.30.70.330">
    <property type="match status" value="1"/>
</dbReference>
<dbReference type="InterPro" id="IPR035979">
    <property type="entry name" value="RBD_domain_sf"/>
</dbReference>
<proteinExistence type="predicted"/>
<dbReference type="EMBL" id="CABITT030000008">
    <property type="protein sequence ID" value="VVB14196.1"/>
    <property type="molecule type" value="Genomic_DNA"/>
</dbReference>
<dbReference type="SUPFAM" id="SSF54928">
    <property type="entry name" value="RNA-binding domain, RBD"/>
    <property type="match status" value="1"/>
</dbReference>
<organism evidence="2 3">
    <name type="scientific">Arabis nemorensis</name>
    <dbReference type="NCBI Taxonomy" id="586526"/>
    <lineage>
        <taxon>Eukaryota</taxon>
        <taxon>Viridiplantae</taxon>
        <taxon>Streptophyta</taxon>
        <taxon>Embryophyta</taxon>
        <taxon>Tracheophyta</taxon>
        <taxon>Spermatophyta</taxon>
        <taxon>Magnoliopsida</taxon>
        <taxon>eudicotyledons</taxon>
        <taxon>Gunneridae</taxon>
        <taxon>Pentapetalae</taxon>
        <taxon>rosids</taxon>
        <taxon>malvids</taxon>
        <taxon>Brassicales</taxon>
        <taxon>Brassicaceae</taxon>
        <taxon>Arabideae</taxon>
        <taxon>Arabis</taxon>
    </lineage>
</organism>
<dbReference type="Pfam" id="PF14605">
    <property type="entry name" value="Nup35_RRM_2"/>
    <property type="match status" value="1"/>
</dbReference>
<keyword evidence="3" id="KW-1185">Reference proteome</keyword>
<dbReference type="InterPro" id="IPR012677">
    <property type="entry name" value="Nucleotide-bd_a/b_plait_sf"/>
</dbReference>
<dbReference type="Proteomes" id="UP000489600">
    <property type="component" value="Unassembled WGS sequence"/>
</dbReference>
<reference evidence="2" key="1">
    <citation type="submission" date="2019-07" db="EMBL/GenBank/DDBJ databases">
        <authorList>
            <person name="Dittberner H."/>
        </authorList>
    </citation>
    <scope>NUCLEOTIDE SEQUENCE [LARGE SCALE GENOMIC DNA]</scope>
</reference>
<dbReference type="AlphaFoldDB" id="A0A565CKZ3"/>
<dbReference type="GO" id="GO:0003676">
    <property type="term" value="F:nucleic acid binding"/>
    <property type="evidence" value="ECO:0007669"/>
    <property type="project" value="InterPro"/>
</dbReference>
<evidence type="ECO:0000313" key="3">
    <source>
        <dbReference type="Proteomes" id="UP000489600"/>
    </source>
</evidence>
<comment type="caution">
    <text evidence="2">The sequence shown here is derived from an EMBL/GenBank/DDBJ whole genome shotgun (WGS) entry which is preliminary data.</text>
</comment>